<dbReference type="CDD" id="cd05356">
    <property type="entry name" value="17beta-HSD1_like_SDR_c"/>
    <property type="match status" value="1"/>
</dbReference>
<dbReference type="Pfam" id="PF00106">
    <property type="entry name" value="adh_short"/>
    <property type="match status" value="1"/>
</dbReference>
<dbReference type="Proteomes" id="UP000000305">
    <property type="component" value="Unassembled WGS sequence"/>
</dbReference>
<dbReference type="HOGENOM" id="CLU_010194_38_0_1"/>
<dbReference type="InterPro" id="IPR002347">
    <property type="entry name" value="SDR_fam"/>
</dbReference>
<comment type="similarity">
    <text evidence="1 4">Belongs to the short-chain dehydrogenases/reductases (SDR) family.</text>
</comment>
<evidence type="ECO:0000256" key="1">
    <source>
        <dbReference type="ARBA" id="ARBA00006484"/>
    </source>
</evidence>
<organism evidence="5 6">
    <name type="scientific">Daphnia pulex</name>
    <name type="common">Water flea</name>
    <dbReference type="NCBI Taxonomy" id="6669"/>
    <lineage>
        <taxon>Eukaryota</taxon>
        <taxon>Metazoa</taxon>
        <taxon>Ecdysozoa</taxon>
        <taxon>Arthropoda</taxon>
        <taxon>Crustacea</taxon>
        <taxon>Branchiopoda</taxon>
        <taxon>Diplostraca</taxon>
        <taxon>Cladocera</taxon>
        <taxon>Anomopoda</taxon>
        <taxon>Daphniidae</taxon>
        <taxon>Daphnia</taxon>
    </lineage>
</organism>
<dbReference type="InParanoid" id="E9H1Z1"/>
<dbReference type="GO" id="GO:0005783">
    <property type="term" value="C:endoplasmic reticulum"/>
    <property type="evidence" value="ECO:0000318"/>
    <property type="project" value="GO_Central"/>
</dbReference>
<accession>E9H1Z1</accession>
<evidence type="ECO:0000256" key="3">
    <source>
        <dbReference type="ARBA" id="ARBA00023002"/>
    </source>
</evidence>
<protein>
    <recommendedName>
        <fullName evidence="7">Steroid dehydrogenase</fullName>
    </recommendedName>
</protein>
<dbReference type="AlphaFoldDB" id="E9H1Z1"/>
<dbReference type="OMA" id="GFNVFLH"/>
<evidence type="ECO:0000256" key="4">
    <source>
        <dbReference type="RuleBase" id="RU000363"/>
    </source>
</evidence>
<keyword evidence="6" id="KW-1185">Reference proteome</keyword>
<dbReference type="InterPro" id="IPR036291">
    <property type="entry name" value="NAD(P)-bd_dom_sf"/>
</dbReference>
<dbReference type="PANTHER" id="PTHR43899">
    <property type="entry name" value="RH59310P"/>
    <property type="match status" value="1"/>
</dbReference>
<dbReference type="PRINTS" id="PR00080">
    <property type="entry name" value="SDRFAMILY"/>
</dbReference>
<dbReference type="InterPro" id="IPR051019">
    <property type="entry name" value="VLCFA-Steroid_DH"/>
</dbReference>
<dbReference type="PANTHER" id="PTHR43899:SF13">
    <property type="entry name" value="RH59310P"/>
    <property type="match status" value="1"/>
</dbReference>
<dbReference type="eggNOG" id="KOG1014">
    <property type="taxonomic scope" value="Eukaryota"/>
</dbReference>
<dbReference type="PIRSF" id="PIRSF000126">
    <property type="entry name" value="11-beta-HSD1"/>
    <property type="match status" value="1"/>
</dbReference>
<evidence type="ECO:0000313" key="5">
    <source>
        <dbReference type="EMBL" id="EFX74282.1"/>
    </source>
</evidence>
<dbReference type="OrthoDB" id="5545019at2759"/>
<gene>
    <name evidence="5" type="ORF">DAPPUDRAFT_200149</name>
</gene>
<dbReference type="GO" id="GO:0016491">
    <property type="term" value="F:oxidoreductase activity"/>
    <property type="evidence" value="ECO:0000318"/>
    <property type="project" value="GO_Central"/>
</dbReference>
<evidence type="ECO:0000256" key="2">
    <source>
        <dbReference type="ARBA" id="ARBA00022857"/>
    </source>
</evidence>
<dbReference type="KEGG" id="dpx:DAPPUDRAFT_200149"/>
<reference evidence="5 6" key="1">
    <citation type="journal article" date="2011" name="Science">
        <title>The ecoresponsive genome of Daphnia pulex.</title>
        <authorList>
            <person name="Colbourne J.K."/>
            <person name="Pfrender M.E."/>
            <person name="Gilbert D."/>
            <person name="Thomas W.K."/>
            <person name="Tucker A."/>
            <person name="Oakley T.H."/>
            <person name="Tokishita S."/>
            <person name="Aerts A."/>
            <person name="Arnold G.J."/>
            <person name="Basu M.K."/>
            <person name="Bauer D.J."/>
            <person name="Caceres C.E."/>
            <person name="Carmel L."/>
            <person name="Casola C."/>
            <person name="Choi J.H."/>
            <person name="Detter J.C."/>
            <person name="Dong Q."/>
            <person name="Dusheyko S."/>
            <person name="Eads B.D."/>
            <person name="Frohlich T."/>
            <person name="Geiler-Samerotte K.A."/>
            <person name="Gerlach D."/>
            <person name="Hatcher P."/>
            <person name="Jogdeo S."/>
            <person name="Krijgsveld J."/>
            <person name="Kriventseva E.V."/>
            <person name="Kultz D."/>
            <person name="Laforsch C."/>
            <person name="Lindquist E."/>
            <person name="Lopez J."/>
            <person name="Manak J.R."/>
            <person name="Muller J."/>
            <person name="Pangilinan J."/>
            <person name="Patwardhan R.P."/>
            <person name="Pitluck S."/>
            <person name="Pritham E.J."/>
            <person name="Rechtsteiner A."/>
            <person name="Rho M."/>
            <person name="Rogozin I.B."/>
            <person name="Sakarya O."/>
            <person name="Salamov A."/>
            <person name="Schaack S."/>
            <person name="Shapiro H."/>
            <person name="Shiga Y."/>
            <person name="Skalitzky C."/>
            <person name="Smith Z."/>
            <person name="Souvorov A."/>
            <person name="Sung W."/>
            <person name="Tang Z."/>
            <person name="Tsuchiya D."/>
            <person name="Tu H."/>
            <person name="Vos H."/>
            <person name="Wang M."/>
            <person name="Wolf Y.I."/>
            <person name="Yamagata H."/>
            <person name="Yamada T."/>
            <person name="Ye Y."/>
            <person name="Shaw J.R."/>
            <person name="Andrews J."/>
            <person name="Crease T.J."/>
            <person name="Tang H."/>
            <person name="Lucas S.M."/>
            <person name="Robertson H.M."/>
            <person name="Bork P."/>
            <person name="Koonin E.V."/>
            <person name="Zdobnov E.M."/>
            <person name="Grigoriev I.V."/>
            <person name="Lynch M."/>
            <person name="Boore J.L."/>
        </authorList>
    </citation>
    <scope>NUCLEOTIDE SEQUENCE [LARGE SCALE GENOMIC DNA]</scope>
</reference>
<keyword evidence="2" id="KW-0521">NADP</keyword>
<dbReference type="FunFam" id="3.40.50.720:FF:000137">
    <property type="entry name" value="Hydroxysteroid (17-beta) dehydrogenase 3"/>
    <property type="match status" value="1"/>
</dbReference>
<evidence type="ECO:0008006" key="7">
    <source>
        <dbReference type="Google" id="ProtNLM"/>
    </source>
</evidence>
<keyword evidence="3" id="KW-0560">Oxidoreductase</keyword>
<dbReference type="STRING" id="6669.E9H1Z1"/>
<proteinExistence type="inferred from homology"/>
<dbReference type="PRINTS" id="PR00081">
    <property type="entry name" value="GDHRDH"/>
</dbReference>
<name>E9H1Z1_DAPPU</name>
<sequence length="316" mass="34515">MSCSCIAEVVGWAVLVIFTAKTVYNLIHFAYTTFLGRLLGRGIDLKTCGPWAVVTGATDGIGKSFAKELAAAGLNVVLVSRTSAKLKAVADEIKNEYSSIQVKTIAVDFTDGQKIYVTLKEELSKLQIGILINNVGMLNGFGRRFGNVEDDKSIHDIINCNILSMARMCHMVLPQMIKRQNGVIVNIGSLSSAMPTPLLTIYGATKAFVEKFSRDLAAEVKSLGVTVQTVHPGYVATNMASHMKPSLLSPDPNTFAAATLRTLGLEQRTAGYWTHKIQLHFTDLANFFIPRPLLERGVLKHMEELAKSIKKASKSR</sequence>
<evidence type="ECO:0000313" key="6">
    <source>
        <dbReference type="Proteomes" id="UP000000305"/>
    </source>
</evidence>
<dbReference type="SUPFAM" id="SSF51735">
    <property type="entry name" value="NAD(P)-binding Rossmann-fold domains"/>
    <property type="match status" value="1"/>
</dbReference>
<dbReference type="Gene3D" id="3.40.50.720">
    <property type="entry name" value="NAD(P)-binding Rossmann-like Domain"/>
    <property type="match status" value="1"/>
</dbReference>
<dbReference type="EMBL" id="GL732584">
    <property type="protein sequence ID" value="EFX74282.1"/>
    <property type="molecule type" value="Genomic_DNA"/>
</dbReference>